<gene>
    <name evidence="2" type="ORF">BWX42_02150</name>
</gene>
<feature type="transmembrane region" description="Helical" evidence="1">
    <location>
        <begin position="75"/>
        <end position="104"/>
    </location>
</feature>
<dbReference type="RefSeq" id="WP_077862275.1">
    <property type="nucleotide sequence ID" value="NZ_CP040411.1"/>
</dbReference>
<protein>
    <submittedName>
        <fullName evidence="2">Uncharacterized protein</fullName>
    </submittedName>
</protein>
<name>A0A1S8KM26_9LACT</name>
<evidence type="ECO:0000313" key="3">
    <source>
        <dbReference type="Proteomes" id="UP000190409"/>
    </source>
</evidence>
<keyword evidence="1" id="KW-0472">Membrane</keyword>
<feature type="transmembrane region" description="Helical" evidence="1">
    <location>
        <begin position="32"/>
        <end position="55"/>
    </location>
</feature>
<evidence type="ECO:0000256" key="1">
    <source>
        <dbReference type="SAM" id="Phobius"/>
    </source>
</evidence>
<keyword evidence="1" id="KW-1133">Transmembrane helix</keyword>
<dbReference type="Proteomes" id="UP000190409">
    <property type="component" value="Unassembled WGS sequence"/>
</dbReference>
<reference evidence="2 3" key="1">
    <citation type="submission" date="2017-01" db="EMBL/GenBank/DDBJ databases">
        <title>Complete Genome Sequence of Dolosigranulum pigrum isolated from a Patient with interstitial lung disease.</title>
        <authorList>
            <person name="Mukhopadhyay R."/>
            <person name="Joaquin J."/>
            <person name="Hogue R."/>
            <person name="Fitzgerald S."/>
            <person name="Jospin G."/>
            <person name="Eisen J.A."/>
            <person name="Chaturvedi V."/>
        </authorList>
    </citation>
    <scope>NUCLEOTIDE SEQUENCE [LARGE SCALE GENOMIC DNA]</scope>
    <source>
        <strain evidence="2 3">15S00348</strain>
    </source>
</reference>
<sequence length="113" mass="12934">MYCYYTGVTGVLAMSLSMFTSMNVISGFGAEFPYLFTAGHVTFLFIVLGLIAKAWFHWVDFYQLTKYDFYRSLMIYIFLYIIGWLGFAYSGPIALIVGVIDVFITRKRAGLIK</sequence>
<comment type="caution">
    <text evidence="2">The sequence shown here is derived from an EMBL/GenBank/DDBJ whole genome shotgun (WGS) entry which is preliminary data.</text>
</comment>
<evidence type="ECO:0000313" key="2">
    <source>
        <dbReference type="EMBL" id="OOL80742.1"/>
    </source>
</evidence>
<keyword evidence="1" id="KW-0812">Transmembrane</keyword>
<dbReference type="EMBL" id="MUYF01000003">
    <property type="protein sequence ID" value="OOL80742.1"/>
    <property type="molecule type" value="Genomic_DNA"/>
</dbReference>
<dbReference type="AlphaFoldDB" id="A0A1S8KM26"/>
<feature type="transmembrane region" description="Helical" evidence="1">
    <location>
        <begin position="6"/>
        <end position="25"/>
    </location>
</feature>
<organism evidence="2 3">
    <name type="scientific">Dolosigranulum pigrum</name>
    <dbReference type="NCBI Taxonomy" id="29394"/>
    <lineage>
        <taxon>Bacteria</taxon>
        <taxon>Bacillati</taxon>
        <taxon>Bacillota</taxon>
        <taxon>Bacilli</taxon>
        <taxon>Lactobacillales</taxon>
        <taxon>Carnobacteriaceae</taxon>
        <taxon>Dolosigranulum</taxon>
    </lineage>
</organism>
<proteinExistence type="predicted"/>
<accession>A0A1S8KM26</accession>